<name>A0AAP3BE36_9BACT</name>
<protein>
    <submittedName>
        <fullName evidence="1">DUF1016 N-terminal domain-containing protein</fullName>
    </submittedName>
</protein>
<dbReference type="Proteomes" id="UP001209344">
    <property type="component" value="Unassembled WGS sequence"/>
</dbReference>
<accession>A0AAP3BE36</accession>
<reference evidence="1" key="1">
    <citation type="submission" date="2022-11" db="EMBL/GenBank/DDBJ databases">
        <title>Genomic repertoires linked with pathogenic potency of arthritogenic Prevotella copri isolated from the gut of rheumatoid arthritis patients.</title>
        <authorList>
            <person name="Nii T."/>
            <person name="Maeda Y."/>
            <person name="Motooka D."/>
            <person name="Naito M."/>
            <person name="Matsumoto Y."/>
            <person name="Ogawa T."/>
            <person name="Oguro-Igashira E."/>
            <person name="Kishikawa T."/>
            <person name="Yamashita M."/>
            <person name="Koizumi S."/>
            <person name="Kurakawa T."/>
            <person name="Okumura R."/>
            <person name="Kayama H."/>
            <person name="Murakami M."/>
            <person name="Sakaguchi T."/>
            <person name="Das B."/>
            <person name="Nakamura S."/>
            <person name="Okada Y."/>
            <person name="Kumanogoh A."/>
            <person name="Takeda K."/>
        </authorList>
    </citation>
    <scope>NUCLEOTIDE SEQUENCE</scope>
    <source>
        <strain evidence="1">F3-75</strain>
    </source>
</reference>
<gene>
    <name evidence="1" type="ORF">ONT16_00630</name>
</gene>
<proteinExistence type="predicted"/>
<evidence type="ECO:0000313" key="1">
    <source>
        <dbReference type="EMBL" id="MCW4126792.1"/>
    </source>
</evidence>
<evidence type="ECO:0000313" key="2">
    <source>
        <dbReference type="Proteomes" id="UP001209344"/>
    </source>
</evidence>
<dbReference type="AlphaFoldDB" id="A0AAP3BE36"/>
<dbReference type="EMBL" id="JAPDVK010000001">
    <property type="protein sequence ID" value="MCW4126792.1"/>
    <property type="molecule type" value="Genomic_DNA"/>
</dbReference>
<organism evidence="1 2">
    <name type="scientific">Segatella copri</name>
    <dbReference type="NCBI Taxonomy" id="165179"/>
    <lineage>
        <taxon>Bacteria</taxon>
        <taxon>Pseudomonadati</taxon>
        <taxon>Bacteroidota</taxon>
        <taxon>Bacteroidia</taxon>
        <taxon>Bacteroidales</taxon>
        <taxon>Prevotellaceae</taxon>
        <taxon>Segatella</taxon>
    </lineage>
</organism>
<sequence>MRGFGVSNIKNMLQFYELWKDVLNRQPMAGDLQDVDNEEILPTHALLMLNRQPMADDLDVHDFFSISFSHHCEIMSKTSTVEERVFYIHQRRFFLSHLNA</sequence>
<comment type="caution">
    <text evidence="1">The sequence shown here is derived from an EMBL/GenBank/DDBJ whole genome shotgun (WGS) entry which is preliminary data.</text>
</comment>